<dbReference type="RefSeq" id="WP_111198599.1">
    <property type="nucleotide sequence ID" value="NZ_QKVK01000004.1"/>
</dbReference>
<accession>A0A2W2ANQ0</accession>
<gene>
    <name evidence="4" type="ORF">DK847_11290</name>
</gene>
<feature type="domain" description="Solute-binding protein family 3/N-terminal" evidence="3">
    <location>
        <begin position="29"/>
        <end position="249"/>
    </location>
</feature>
<dbReference type="PROSITE" id="PS51318">
    <property type="entry name" value="TAT"/>
    <property type="match status" value="1"/>
</dbReference>
<dbReference type="EMBL" id="QKVK01000004">
    <property type="protein sequence ID" value="PZF77021.1"/>
    <property type="molecule type" value="Genomic_DNA"/>
</dbReference>
<dbReference type="SMART" id="SM00062">
    <property type="entry name" value="PBPb"/>
    <property type="match status" value="1"/>
</dbReference>
<dbReference type="Gene3D" id="3.40.190.10">
    <property type="entry name" value="Periplasmic binding protein-like II"/>
    <property type="match status" value="2"/>
</dbReference>
<comment type="caution">
    <text evidence="4">The sequence shown here is derived from an EMBL/GenBank/DDBJ whole genome shotgun (WGS) entry which is preliminary data.</text>
</comment>
<evidence type="ECO:0000256" key="1">
    <source>
        <dbReference type="ARBA" id="ARBA00022729"/>
    </source>
</evidence>
<feature type="chain" id="PRO_5015882309" evidence="2">
    <location>
        <begin position="27"/>
        <end position="266"/>
    </location>
</feature>
<protein>
    <submittedName>
        <fullName evidence="4">Amino acid ABC transporter</fullName>
    </submittedName>
</protein>
<dbReference type="InterPro" id="IPR006311">
    <property type="entry name" value="TAT_signal"/>
</dbReference>
<organism evidence="4 5">
    <name type="scientific">Aestuariivirga litoralis</name>
    <dbReference type="NCBI Taxonomy" id="2650924"/>
    <lineage>
        <taxon>Bacteria</taxon>
        <taxon>Pseudomonadati</taxon>
        <taxon>Pseudomonadota</taxon>
        <taxon>Alphaproteobacteria</taxon>
        <taxon>Hyphomicrobiales</taxon>
        <taxon>Aestuariivirgaceae</taxon>
        <taxon>Aestuariivirga</taxon>
    </lineage>
</organism>
<name>A0A2W2ANQ0_9HYPH</name>
<keyword evidence="1 2" id="KW-0732">Signal</keyword>
<dbReference type="Pfam" id="PF00497">
    <property type="entry name" value="SBP_bac_3"/>
    <property type="match status" value="1"/>
</dbReference>
<evidence type="ECO:0000313" key="5">
    <source>
        <dbReference type="Proteomes" id="UP000248795"/>
    </source>
</evidence>
<reference evidence="5" key="1">
    <citation type="submission" date="2018-06" db="EMBL/GenBank/DDBJ databases">
        <title>Aestuariibacter litoralis strain KCTC 52945T.</title>
        <authorList>
            <person name="Li X."/>
            <person name="Salam N."/>
            <person name="Li J.-L."/>
            <person name="Chen Y.-M."/>
            <person name="Yang Z.-W."/>
            <person name="Zhang L.-Y."/>
            <person name="Han M.-X."/>
            <person name="Xiao M."/>
            <person name="Li W.-J."/>
        </authorList>
    </citation>
    <scope>NUCLEOTIDE SEQUENCE [LARGE SCALE GENOMIC DNA]</scope>
    <source>
        <strain evidence="5">KCTC 52945</strain>
    </source>
</reference>
<keyword evidence="5" id="KW-1185">Reference proteome</keyword>
<evidence type="ECO:0000256" key="2">
    <source>
        <dbReference type="SAM" id="SignalP"/>
    </source>
</evidence>
<evidence type="ECO:0000259" key="3">
    <source>
        <dbReference type="SMART" id="SM00062"/>
    </source>
</evidence>
<dbReference type="AlphaFoldDB" id="A0A2W2ANQ0"/>
<dbReference type="PANTHER" id="PTHR35936">
    <property type="entry name" value="MEMBRANE-BOUND LYTIC MUREIN TRANSGLYCOSYLASE F"/>
    <property type="match status" value="1"/>
</dbReference>
<dbReference type="SUPFAM" id="SSF53850">
    <property type="entry name" value="Periplasmic binding protein-like II"/>
    <property type="match status" value="1"/>
</dbReference>
<dbReference type="PANTHER" id="PTHR35936:SF17">
    <property type="entry name" value="ARGININE-BINDING EXTRACELLULAR PROTEIN ARTP"/>
    <property type="match status" value="1"/>
</dbReference>
<feature type="signal peptide" evidence="2">
    <location>
        <begin position="1"/>
        <end position="26"/>
    </location>
</feature>
<dbReference type="InterPro" id="IPR001638">
    <property type="entry name" value="Solute-binding_3/MltF_N"/>
</dbReference>
<proteinExistence type="predicted"/>
<dbReference type="Proteomes" id="UP000248795">
    <property type="component" value="Unassembled WGS sequence"/>
</dbReference>
<evidence type="ECO:0000313" key="4">
    <source>
        <dbReference type="EMBL" id="PZF77021.1"/>
    </source>
</evidence>
<sequence>MKLNRRIVMAAAALGLLASASTAAMADIKFGVAAEPYAPYSSKDASGKWVGWEIDLMNALCAQMNEKCELVEVAWDGIIPALTSKQIDVIWSSMSITDERKKTIDFSDMYYNTPSNLIGQKDGDTNISPEHLKGKVVGVQVSTTHERYAQKYFAAAGAEVKTYSTQDEANNDLAAGRVDYVQADSTALDAFLKSDQGKQCCELKGTVPDDISVLGMGVGAGVRKEDTALKEKINAAIAELAKQKKFAEITVNYPELQGILVTPENK</sequence>